<dbReference type="InterPro" id="IPR005482">
    <property type="entry name" value="Biotin_COase_C"/>
</dbReference>
<dbReference type="InterPro" id="IPR013815">
    <property type="entry name" value="ATP_grasp_subdomain_1"/>
</dbReference>
<dbReference type="PROSITE" id="PS00867">
    <property type="entry name" value="CPSASE_2"/>
    <property type="match status" value="1"/>
</dbReference>
<feature type="domain" description="ATP-grasp" evidence="9">
    <location>
        <begin position="130"/>
        <end position="332"/>
    </location>
</feature>
<organism evidence="12 13">
    <name type="scientific">Pseudonocardia bannensis</name>
    <dbReference type="NCBI Taxonomy" id="630973"/>
    <lineage>
        <taxon>Bacteria</taxon>
        <taxon>Bacillati</taxon>
        <taxon>Actinomycetota</taxon>
        <taxon>Actinomycetes</taxon>
        <taxon>Pseudonocardiales</taxon>
        <taxon>Pseudonocardiaceae</taxon>
        <taxon>Pseudonocardia</taxon>
    </lineage>
</organism>
<proteinExistence type="predicted"/>
<dbReference type="Pfam" id="PF01039">
    <property type="entry name" value="Carboxyl_trans"/>
    <property type="match status" value="1"/>
</dbReference>
<keyword evidence="2" id="KW-0436">Ligase</keyword>
<keyword evidence="3 6" id="KW-0547">Nucleotide-binding</keyword>
<feature type="compositionally biased region" description="Low complexity" evidence="7">
    <location>
        <begin position="507"/>
        <end position="536"/>
    </location>
</feature>
<dbReference type="Pfam" id="PF02785">
    <property type="entry name" value="Biotin_carb_C"/>
    <property type="match status" value="1"/>
</dbReference>
<dbReference type="GO" id="GO:0005524">
    <property type="term" value="F:ATP binding"/>
    <property type="evidence" value="ECO:0007669"/>
    <property type="project" value="UniProtKB-UniRule"/>
</dbReference>
<dbReference type="PROSITE" id="PS50989">
    <property type="entry name" value="COA_CT_CTER"/>
    <property type="match status" value="1"/>
</dbReference>
<dbReference type="InterPro" id="IPR000089">
    <property type="entry name" value="Biotin_lipoyl"/>
</dbReference>
<feature type="domain" description="Lipoyl-binding" evidence="8">
    <location>
        <begin position="533"/>
        <end position="608"/>
    </location>
</feature>
<dbReference type="SUPFAM" id="SSF51246">
    <property type="entry name" value="Rudiment single hybrid motif"/>
    <property type="match status" value="1"/>
</dbReference>
<dbReference type="Gene3D" id="3.30.470.20">
    <property type="entry name" value="ATP-grasp fold, B domain"/>
    <property type="match status" value="1"/>
</dbReference>
<dbReference type="InterPro" id="IPR011053">
    <property type="entry name" value="Single_hybrid_motif"/>
</dbReference>
<comment type="caution">
    <text evidence="12">The sequence shown here is derived from an EMBL/GenBank/DDBJ whole genome shotgun (WGS) entry which is preliminary data.</text>
</comment>
<gene>
    <name evidence="12" type="ORF">HF519_21770</name>
</gene>
<dbReference type="InterPro" id="IPR011764">
    <property type="entry name" value="Biotin_carboxylation_dom"/>
</dbReference>
<dbReference type="AlphaFoldDB" id="A0A848DNV8"/>
<dbReference type="PROSITE" id="PS50968">
    <property type="entry name" value="BIOTINYL_LIPOYL"/>
    <property type="match status" value="1"/>
</dbReference>
<evidence type="ECO:0000259" key="9">
    <source>
        <dbReference type="PROSITE" id="PS50975"/>
    </source>
</evidence>
<evidence type="ECO:0000259" key="8">
    <source>
        <dbReference type="PROSITE" id="PS50968"/>
    </source>
</evidence>
<dbReference type="InterPro" id="IPR011761">
    <property type="entry name" value="ATP-grasp"/>
</dbReference>
<dbReference type="InterPro" id="IPR011763">
    <property type="entry name" value="COA_CT_C"/>
</dbReference>
<dbReference type="GO" id="GO:0046872">
    <property type="term" value="F:metal ion binding"/>
    <property type="evidence" value="ECO:0007669"/>
    <property type="project" value="InterPro"/>
</dbReference>
<dbReference type="InterPro" id="IPR001882">
    <property type="entry name" value="Biotin_BS"/>
</dbReference>
<dbReference type="SUPFAM" id="SSF52096">
    <property type="entry name" value="ClpP/crotonase"/>
    <property type="match status" value="2"/>
</dbReference>
<evidence type="ECO:0000256" key="7">
    <source>
        <dbReference type="SAM" id="MobiDB-lite"/>
    </source>
</evidence>
<dbReference type="RefSeq" id="WP_169414846.1">
    <property type="nucleotide sequence ID" value="NZ_JAAXKZ010000097.1"/>
</dbReference>
<dbReference type="InterPro" id="IPR034733">
    <property type="entry name" value="AcCoA_carboxyl_beta"/>
</dbReference>
<dbReference type="Pfam" id="PF00289">
    <property type="entry name" value="Biotin_carb_N"/>
    <property type="match status" value="1"/>
</dbReference>
<dbReference type="InterPro" id="IPR029045">
    <property type="entry name" value="ClpP/crotonase-like_dom_sf"/>
</dbReference>
<evidence type="ECO:0000256" key="6">
    <source>
        <dbReference type="PROSITE-ProRule" id="PRU00409"/>
    </source>
</evidence>
<dbReference type="InterPro" id="IPR050856">
    <property type="entry name" value="Biotin_carboxylase_complex"/>
</dbReference>
<evidence type="ECO:0000259" key="11">
    <source>
        <dbReference type="PROSITE" id="PS50989"/>
    </source>
</evidence>
<dbReference type="InterPro" id="IPR005479">
    <property type="entry name" value="CPAse_ATP-bd"/>
</dbReference>
<dbReference type="PANTHER" id="PTHR18866">
    <property type="entry name" value="CARBOXYLASE:PYRUVATE/ACETYL-COA/PROPIONYL-COA CARBOXYLASE"/>
    <property type="match status" value="1"/>
</dbReference>
<accession>A0A848DNV8</accession>
<dbReference type="Gene3D" id="3.90.226.10">
    <property type="entry name" value="2-enoyl-CoA Hydratase, Chain A, domain 1"/>
    <property type="match status" value="2"/>
</dbReference>
<evidence type="ECO:0000256" key="5">
    <source>
        <dbReference type="ARBA" id="ARBA00023267"/>
    </source>
</evidence>
<evidence type="ECO:0000313" key="13">
    <source>
        <dbReference type="Proteomes" id="UP000586918"/>
    </source>
</evidence>
<keyword evidence="5" id="KW-0092">Biotin</keyword>
<comment type="cofactor">
    <cofactor evidence="1">
        <name>biotin</name>
        <dbReference type="ChEBI" id="CHEBI:57586"/>
    </cofactor>
</comment>
<evidence type="ECO:0000259" key="10">
    <source>
        <dbReference type="PROSITE" id="PS50979"/>
    </source>
</evidence>
<feature type="region of interest" description="Disordered" evidence="7">
    <location>
        <begin position="474"/>
        <end position="536"/>
    </location>
</feature>
<evidence type="ECO:0000256" key="1">
    <source>
        <dbReference type="ARBA" id="ARBA00001953"/>
    </source>
</evidence>
<dbReference type="SUPFAM" id="SSF56059">
    <property type="entry name" value="Glutathione synthetase ATP-binding domain-like"/>
    <property type="match status" value="1"/>
</dbReference>
<evidence type="ECO:0000256" key="3">
    <source>
        <dbReference type="ARBA" id="ARBA00022741"/>
    </source>
</evidence>
<dbReference type="PROSITE" id="PS50979">
    <property type="entry name" value="BC"/>
    <property type="match status" value="1"/>
</dbReference>
<dbReference type="Pfam" id="PF02786">
    <property type="entry name" value="CPSase_L_D2"/>
    <property type="match status" value="1"/>
</dbReference>
<dbReference type="SUPFAM" id="SSF52440">
    <property type="entry name" value="PreATP-grasp domain"/>
    <property type="match status" value="1"/>
</dbReference>
<dbReference type="PROSITE" id="PS50975">
    <property type="entry name" value="ATP_GRASP"/>
    <property type="match status" value="1"/>
</dbReference>
<keyword evidence="13" id="KW-1185">Reference proteome</keyword>
<dbReference type="SMART" id="SM00878">
    <property type="entry name" value="Biotin_carb_C"/>
    <property type="match status" value="1"/>
</dbReference>
<evidence type="ECO:0000313" key="12">
    <source>
        <dbReference type="EMBL" id="NMH94156.1"/>
    </source>
</evidence>
<dbReference type="GO" id="GO:0004075">
    <property type="term" value="F:biotin carboxylase activity"/>
    <property type="evidence" value="ECO:0007669"/>
    <property type="project" value="UniProtKB-EC"/>
</dbReference>
<evidence type="ECO:0000256" key="2">
    <source>
        <dbReference type="ARBA" id="ARBA00022598"/>
    </source>
</evidence>
<dbReference type="CDD" id="cd06850">
    <property type="entry name" value="biotinyl_domain"/>
    <property type="match status" value="1"/>
</dbReference>
<reference evidence="12 13" key="1">
    <citation type="submission" date="2020-04" db="EMBL/GenBank/DDBJ databases">
        <authorList>
            <person name="Klaysubun C."/>
            <person name="Duangmal K."/>
            <person name="Lipun K."/>
        </authorList>
    </citation>
    <scope>NUCLEOTIDE SEQUENCE [LARGE SCALE GENOMIC DNA]</scope>
    <source>
        <strain evidence="12 13">DSM 45300</strain>
    </source>
</reference>
<dbReference type="EMBL" id="JAAXKZ010000097">
    <property type="protein sequence ID" value="NMH94156.1"/>
    <property type="molecule type" value="Genomic_DNA"/>
</dbReference>
<feature type="compositionally biased region" description="Pro residues" evidence="7">
    <location>
        <begin position="474"/>
        <end position="487"/>
    </location>
</feature>
<dbReference type="PROSITE" id="PS00188">
    <property type="entry name" value="BIOTIN"/>
    <property type="match status" value="1"/>
</dbReference>
<feature type="domain" description="CoA carboxyltransferase C-terminal" evidence="11">
    <location>
        <begin position="889"/>
        <end position="1128"/>
    </location>
</feature>
<dbReference type="Gene3D" id="2.40.50.100">
    <property type="match status" value="1"/>
</dbReference>
<dbReference type="Proteomes" id="UP000586918">
    <property type="component" value="Unassembled WGS sequence"/>
</dbReference>
<evidence type="ECO:0000256" key="4">
    <source>
        <dbReference type="ARBA" id="ARBA00022840"/>
    </source>
</evidence>
<dbReference type="InterPro" id="IPR005481">
    <property type="entry name" value="BC-like_N"/>
</dbReference>
<protein>
    <submittedName>
        <fullName evidence="12">Carbamoyl-phosphate synthase large subunit</fullName>
    </submittedName>
</protein>
<keyword evidence="4 6" id="KW-0067">ATP-binding</keyword>
<dbReference type="Gene3D" id="3.40.50.20">
    <property type="match status" value="1"/>
</dbReference>
<dbReference type="PANTHER" id="PTHR18866:SF126">
    <property type="entry name" value="BIOTIN CARBOXYLASE"/>
    <property type="match status" value="1"/>
</dbReference>
<dbReference type="Gene3D" id="3.30.1490.20">
    <property type="entry name" value="ATP-grasp fold, A domain"/>
    <property type="match status" value="1"/>
</dbReference>
<feature type="domain" description="Biotin carboxylation" evidence="10">
    <location>
        <begin position="12"/>
        <end position="465"/>
    </location>
</feature>
<dbReference type="InterPro" id="IPR011054">
    <property type="entry name" value="Rudment_hybrid_motif"/>
</dbReference>
<dbReference type="Pfam" id="PF00364">
    <property type="entry name" value="Biotin_lipoyl"/>
    <property type="match status" value="1"/>
</dbReference>
<name>A0A848DNV8_9PSEU</name>
<sequence length="1145" mass="119020">MAASTGTGGRAPFTRLLVANRGEIAVRVLRAAAELGIATLAVYAEDDADCLHVPTADAAVALRGSGPAAYLDIDQLVGLARAHVCDAVHPGYGFLSENPDFARACAAAGVRFVGPSPELLETFGDKTRARRLATTAGVPVLAGTPGPVDLAGAQEFLAALGPGAAVMLKAVSGGGGRGIRAVTDPADLPAAYAAASREAAGAFGTGAVYVEQLRRGMRHVEVQILGDGSAIAHLGERDCSIQRRHQKLVEIAPSPGLPAALRERLTAAAVRIGEVAGYTGLGTVEFLVGSGPTGLLSDFAFLEVNPRLQVEHTVTEEVTGVDLVRTQLLLAAGATLDELGLTEPPAPRGFALQARITTETFTPDGILVPAAGTITAFELPSGPGVRVDAGAYPGYRTSLRFDPLLAKVIVRSADFGAVAAKARRALSETTVSGVETNLALLRGVLADDAFAAGAFDTGFLDARLPALAAAHARPPAPELLSPPPAPVTPGTAVHDAEAASPVRDAEAGSPAGVAEAGPPAGDTDPGPRPAAGAGAGRAPVAVRVPAPGTVVAVEVAEGDEVAAGRSLVVLEAMKMEHLIEAPVPGIVRRVGVAVGATVAAGDVVVHLEETDGGGAHAAASTSEIDLDRLRDDLAYVLHRHAIGLDSARPDAVDRRRRTGHRTARENLVHLCDPGSFVEYGALAIAAQRQRRSVDDLIERTPADGMVVGTAAVNGDLVGPDRAQCVVMSYDYTVLAGTQGAHNHRKKDRLFELAERRRLPVVLFAEGGGGRPGDTDGSWVSMLDVPAFHLFGKLSGLVPLVGIVSGRCFAGNAALAGCCDVIIATEDANLGMGGPAMIEGGGLGVVRADEIGPMDVQVPNGVVDVLVCDEAEAVAVAKRYLSYFQGPVADWEAPDQRVLRHLVPENRVRVYDVRAVIENLADAGTVLELRAGFGAGIVTALVRIEGRPMGLIANNPRHLGGAIDRDAADKAARFLQLCDAFALPVVSLCDTPGFMVGPDSERDATVRHFSRLFVIGANVEVPIGMIVLRKCYGLGAQSMGGGSTKSPAFTVSWPTGEFGGMGLEGAVRLGYRRELEAVADPVEREELFAKLVATMYEDGKATNTATVFEIDDVIDPAETRRWIVEGFRSFRPVPADGKRRRNVDTW</sequence>
<dbReference type="SUPFAM" id="SSF51230">
    <property type="entry name" value="Single hybrid motif"/>
    <property type="match status" value="1"/>
</dbReference>
<dbReference type="InterPro" id="IPR016185">
    <property type="entry name" value="PreATP-grasp_dom_sf"/>
</dbReference>